<organism evidence="2 3">
    <name type="scientific">Bonamia ostreae</name>
    <dbReference type="NCBI Taxonomy" id="126728"/>
    <lineage>
        <taxon>Eukaryota</taxon>
        <taxon>Sar</taxon>
        <taxon>Rhizaria</taxon>
        <taxon>Endomyxa</taxon>
        <taxon>Ascetosporea</taxon>
        <taxon>Haplosporida</taxon>
        <taxon>Bonamia</taxon>
    </lineage>
</organism>
<feature type="non-terminal residue" evidence="2">
    <location>
        <position position="141"/>
    </location>
</feature>
<dbReference type="Proteomes" id="UP001439008">
    <property type="component" value="Unassembled WGS sequence"/>
</dbReference>
<feature type="compositionally biased region" description="Basic residues" evidence="1">
    <location>
        <begin position="126"/>
        <end position="135"/>
    </location>
</feature>
<evidence type="ECO:0000313" key="2">
    <source>
        <dbReference type="EMBL" id="MES1920828.1"/>
    </source>
</evidence>
<dbReference type="EMBL" id="JBDODL010000894">
    <property type="protein sequence ID" value="MES1920828.1"/>
    <property type="molecule type" value="Genomic_DNA"/>
</dbReference>
<feature type="region of interest" description="Disordered" evidence="1">
    <location>
        <begin position="114"/>
        <end position="141"/>
    </location>
</feature>
<accession>A0ABV2AN64</accession>
<proteinExistence type="predicted"/>
<comment type="caution">
    <text evidence="2">The sequence shown here is derived from an EMBL/GenBank/DDBJ whole genome shotgun (WGS) entry which is preliminary data.</text>
</comment>
<protein>
    <submittedName>
        <fullName evidence="2">Pre-mRNA-processing factor 17</fullName>
    </submittedName>
</protein>
<sequence length="141" mass="16556">MEEIQTVYNNEEDETIKPKIKLNETTVNLAPDLNIKTQNIENNDNVKENNQISNDSEQFLFPDNTLNGNVKKFAMDDFTFEEKFHTFKNYGYSLDPTNMEKSKFIGDEKQFSDFGGSTVFRENPLKRKKYRRPKREKTGDP</sequence>
<name>A0ABV2AN64_9EUKA</name>
<evidence type="ECO:0000256" key="1">
    <source>
        <dbReference type="SAM" id="MobiDB-lite"/>
    </source>
</evidence>
<evidence type="ECO:0000313" key="3">
    <source>
        <dbReference type="Proteomes" id="UP001439008"/>
    </source>
</evidence>
<reference evidence="2 3" key="1">
    <citation type="journal article" date="2024" name="BMC Biol.">
        <title>Comparative genomics of Ascetosporea gives new insight into the evolutionary basis for animal parasitism in Rhizaria.</title>
        <authorList>
            <person name="Hiltunen Thoren M."/>
            <person name="Onut-Brannstrom I."/>
            <person name="Alfjorden A."/>
            <person name="Peckova H."/>
            <person name="Swords F."/>
            <person name="Hooper C."/>
            <person name="Holzer A.S."/>
            <person name="Bass D."/>
            <person name="Burki F."/>
        </authorList>
    </citation>
    <scope>NUCLEOTIDE SEQUENCE [LARGE SCALE GENOMIC DNA]</scope>
    <source>
        <strain evidence="2">20-A016</strain>
    </source>
</reference>
<gene>
    <name evidence="2" type="primary">CDC40</name>
    <name evidence="2" type="ORF">MHBO_002458</name>
</gene>
<keyword evidence="3" id="KW-1185">Reference proteome</keyword>